<organism evidence="2 3">
    <name type="scientific">Burkholderia cepacia</name>
    <name type="common">Pseudomonas cepacia</name>
    <dbReference type="NCBI Taxonomy" id="292"/>
    <lineage>
        <taxon>Bacteria</taxon>
        <taxon>Pseudomonadati</taxon>
        <taxon>Pseudomonadota</taxon>
        <taxon>Betaproteobacteria</taxon>
        <taxon>Burkholderiales</taxon>
        <taxon>Burkholderiaceae</taxon>
        <taxon>Burkholderia</taxon>
        <taxon>Burkholderia cepacia complex</taxon>
    </lineage>
</organism>
<dbReference type="SMART" id="SM00530">
    <property type="entry name" value="HTH_XRE"/>
    <property type="match status" value="1"/>
</dbReference>
<evidence type="ECO:0000313" key="2">
    <source>
        <dbReference type="EMBL" id="KML46521.1"/>
    </source>
</evidence>
<dbReference type="AlphaFoldDB" id="A0A0J5WER0"/>
<dbReference type="CDD" id="cd00093">
    <property type="entry name" value="HTH_XRE"/>
    <property type="match status" value="1"/>
</dbReference>
<dbReference type="PATRIC" id="fig|292.27.peg.8045"/>
<dbReference type="InterPro" id="IPR049639">
    <property type="entry name" value="RstR"/>
</dbReference>
<dbReference type="GO" id="GO:0003677">
    <property type="term" value="F:DNA binding"/>
    <property type="evidence" value="ECO:0007669"/>
    <property type="project" value="InterPro"/>
</dbReference>
<accession>A0A0J5WER0</accession>
<protein>
    <submittedName>
        <fullName evidence="2">XRE family transcriptional regulator</fullName>
    </submittedName>
</protein>
<dbReference type="EMBL" id="LDWR01000077">
    <property type="protein sequence ID" value="KML46521.1"/>
    <property type="molecule type" value="Genomic_DNA"/>
</dbReference>
<evidence type="ECO:0000259" key="1">
    <source>
        <dbReference type="PROSITE" id="PS50943"/>
    </source>
</evidence>
<dbReference type="SUPFAM" id="SSF47413">
    <property type="entry name" value="lambda repressor-like DNA-binding domains"/>
    <property type="match status" value="1"/>
</dbReference>
<feature type="domain" description="HTH cro/C1-type" evidence="1">
    <location>
        <begin position="7"/>
        <end position="61"/>
    </location>
</feature>
<dbReference type="Proteomes" id="UP000036338">
    <property type="component" value="Unassembled WGS sequence"/>
</dbReference>
<dbReference type="Gene3D" id="1.10.260.40">
    <property type="entry name" value="lambda repressor-like DNA-binding domains"/>
    <property type="match status" value="1"/>
</dbReference>
<proteinExistence type="predicted"/>
<dbReference type="NCBIfam" id="NF041951">
    <property type="entry name" value="phage_RstR"/>
    <property type="match status" value="1"/>
</dbReference>
<dbReference type="Pfam" id="PF13560">
    <property type="entry name" value="HTH_31"/>
    <property type="match status" value="1"/>
</dbReference>
<dbReference type="InterPro" id="IPR010982">
    <property type="entry name" value="Lambda_DNA-bd_dom_sf"/>
</dbReference>
<name>A0A0J5WER0_BURCE</name>
<dbReference type="RefSeq" id="WP_048251391.1">
    <property type="nucleotide sequence ID" value="NZ_LDWR01000077.1"/>
</dbReference>
<evidence type="ECO:0000313" key="3">
    <source>
        <dbReference type="Proteomes" id="UP000036338"/>
    </source>
</evidence>
<gene>
    <name evidence="2" type="ORF">VL15_35110</name>
</gene>
<dbReference type="InterPro" id="IPR001387">
    <property type="entry name" value="Cro/C1-type_HTH"/>
</dbReference>
<reference evidence="2 3" key="1">
    <citation type="submission" date="2015-05" db="EMBL/GenBank/DDBJ databases">
        <title>Draft genome of Burkholderia cepacia LK29.</title>
        <authorList>
            <person name="Chan X.Y."/>
        </authorList>
    </citation>
    <scope>NUCLEOTIDE SEQUENCE [LARGE SCALE GENOMIC DNA]</scope>
    <source>
        <strain evidence="2 3">LK29</strain>
    </source>
</reference>
<sequence>MEFSQRLRRLRVTRGFTQRELGNAVGLSAIQIRRFENGSAFPKWNATRRLAIVLQVSADAIVFDDGEREPSGVLRDQLEAISKMPAHVCELARELLDALIVRNQILEKGSAKQ</sequence>
<dbReference type="PROSITE" id="PS50943">
    <property type="entry name" value="HTH_CROC1"/>
    <property type="match status" value="1"/>
</dbReference>
<comment type="caution">
    <text evidence="2">The sequence shown here is derived from an EMBL/GenBank/DDBJ whole genome shotgun (WGS) entry which is preliminary data.</text>
</comment>